<dbReference type="InterPro" id="IPR014720">
    <property type="entry name" value="dsRBD_dom"/>
</dbReference>
<keyword evidence="9" id="KW-0479">Metal-binding</keyword>
<dbReference type="EC" id="3.1.26.3" evidence="9"/>
<dbReference type="NCBIfam" id="TIGR02191">
    <property type="entry name" value="RNaseIII"/>
    <property type="match status" value="1"/>
</dbReference>
<keyword evidence="7 9" id="KW-0378">Hydrolase</keyword>
<dbReference type="CDD" id="cd00593">
    <property type="entry name" value="RIBOc"/>
    <property type="match status" value="1"/>
</dbReference>
<keyword evidence="13" id="KW-1185">Reference proteome</keyword>
<dbReference type="Proteomes" id="UP000615234">
    <property type="component" value="Unassembled WGS sequence"/>
</dbReference>
<dbReference type="GO" id="GO:0005737">
    <property type="term" value="C:cytoplasm"/>
    <property type="evidence" value="ECO:0007669"/>
    <property type="project" value="UniProtKB-SubCell"/>
</dbReference>
<protein>
    <recommendedName>
        <fullName evidence="9">Ribonuclease 3</fullName>
        <ecNumber evidence="9">3.1.26.3</ecNumber>
    </recommendedName>
    <alternativeName>
        <fullName evidence="9">Ribonuclease III</fullName>
        <shortName evidence="9">RNase III</shortName>
    </alternativeName>
</protein>
<evidence type="ECO:0000259" key="11">
    <source>
        <dbReference type="PROSITE" id="PS50142"/>
    </source>
</evidence>
<dbReference type="InterPro" id="IPR000999">
    <property type="entry name" value="RNase_III_dom"/>
</dbReference>
<evidence type="ECO:0000256" key="6">
    <source>
        <dbReference type="ARBA" id="ARBA00022759"/>
    </source>
</evidence>
<dbReference type="InterPro" id="IPR011907">
    <property type="entry name" value="RNase_III"/>
</dbReference>
<name>A0A8I0DTW8_9FIRM</name>
<dbReference type="FunFam" id="1.10.1520.10:FF:000001">
    <property type="entry name" value="Ribonuclease 3"/>
    <property type="match status" value="1"/>
</dbReference>
<dbReference type="Pfam" id="PF14622">
    <property type="entry name" value="Ribonucleas_3_3"/>
    <property type="match status" value="1"/>
</dbReference>
<dbReference type="EMBL" id="JACOOX010000003">
    <property type="protein sequence ID" value="MBC5662410.1"/>
    <property type="molecule type" value="Genomic_DNA"/>
</dbReference>
<dbReference type="PANTHER" id="PTHR11207">
    <property type="entry name" value="RIBONUCLEASE III"/>
    <property type="match status" value="1"/>
</dbReference>
<dbReference type="CDD" id="cd10845">
    <property type="entry name" value="DSRM_RNAse_III_family"/>
    <property type="match status" value="1"/>
</dbReference>
<keyword evidence="8 9" id="KW-0694">RNA-binding</keyword>
<dbReference type="GO" id="GO:0003725">
    <property type="term" value="F:double-stranded RNA binding"/>
    <property type="evidence" value="ECO:0007669"/>
    <property type="project" value="TreeGrafter"/>
</dbReference>
<dbReference type="SUPFAM" id="SSF69065">
    <property type="entry name" value="RNase III domain-like"/>
    <property type="match status" value="1"/>
</dbReference>
<dbReference type="Gene3D" id="1.10.1520.10">
    <property type="entry name" value="Ribonuclease III domain"/>
    <property type="match status" value="1"/>
</dbReference>
<feature type="active site" evidence="9">
    <location>
        <position position="124"/>
    </location>
</feature>
<evidence type="ECO:0000313" key="13">
    <source>
        <dbReference type="Proteomes" id="UP000615234"/>
    </source>
</evidence>
<evidence type="ECO:0000256" key="4">
    <source>
        <dbReference type="ARBA" id="ARBA00022664"/>
    </source>
</evidence>
<dbReference type="InterPro" id="IPR036389">
    <property type="entry name" value="RNase_III_sf"/>
</dbReference>
<accession>A0A8I0DTW8</accession>
<feature type="active site" evidence="9">
    <location>
        <position position="52"/>
    </location>
</feature>
<keyword evidence="9" id="KW-0963">Cytoplasm</keyword>
<keyword evidence="5 9" id="KW-0540">Nuclease</keyword>
<keyword evidence="9" id="KW-0699">rRNA-binding</keyword>
<dbReference type="RefSeq" id="WP_021943904.1">
    <property type="nucleotide sequence ID" value="NZ_JACOOX010000003.1"/>
</dbReference>
<dbReference type="GO" id="GO:0006397">
    <property type="term" value="P:mRNA processing"/>
    <property type="evidence" value="ECO:0007669"/>
    <property type="project" value="UniProtKB-UniRule"/>
</dbReference>
<dbReference type="PROSITE" id="PS50142">
    <property type="entry name" value="RNASE_3_2"/>
    <property type="match status" value="1"/>
</dbReference>
<dbReference type="SMART" id="SM00535">
    <property type="entry name" value="RIBOc"/>
    <property type="match status" value="1"/>
</dbReference>
<comment type="caution">
    <text evidence="12">The sequence shown here is derived from an EMBL/GenBank/DDBJ whole genome shotgun (WGS) entry which is preliminary data.</text>
</comment>
<dbReference type="GO" id="GO:0010468">
    <property type="term" value="P:regulation of gene expression"/>
    <property type="evidence" value="ECO:0007669"/>
    <property type="project" value="TreeGrafter"/>
</dbReference>
<dbReference type="Pfam" id="PF00035">
    <property type="entry name" value="dsrm"/>
    <property type="match status" value="1"/>
</dbReference>
<comment type="function">
    <text evidence="9">Digests double-stranded RNA. Involved in the processing of primary rRNA transcript to yield the immediate precursors to the large and small rRNAs (23S and 16S). Processes some mRNAs, and tRNAs when they are encoded in the rRNA operon. Processes pre-crRNA and tracrRNA of type II CRISPR loci if present in the organism.</text>
</comment>
<keyword evidence="9" id="KW-0819">tRNA processing</keyword>
<reference evidence="12 13" key="1">
    <citation type="submission" date="2020-08" db="EMBL/GenBank/DDBJ databases">
        <title>Genome public.</title>
        <authorList>
            <person name="Liu C."/>
            <person name="Sun Q."/>
        </authorList>
    </citation>
    <scope>NUCLEOTIDE SEQUENCE [LARGE SCALE GENOMIC DNA]</scope>
    <source>
        <strain evidence="12 13">NSJ-10</strain>
    </source>
</reference>
<sequence length="230" mass="26148">MNTERFHNIEDIIGYTFHDLELLVTALTHKSYANERKINKVESYERSEFLGDAILEFVVSEYLYKNYPDYPEGKLTKLRASLVCEFTLSQISKELKFGHYVLLSRGEDLTGGRNRNSIMCDLFEAVLGAIYLDGGLDEAKKFVHRFLLDDVETHSLFYDAKSTLQELAQKEEKTLTYALLEEKGPDHNKSYVSEVCINGEHVATGEGASRKASEQTAAYNALLQIKKKQG</sequence>
<dbReference type="PROSITE" id="PS50137">
    <property type="entry name" value="DS_RBD"/>
    <property type="match status" value="1"/>
</dbReference>
<dbReference type="HAMAP" id="MF_00104">
    <property type="entry name" value="RNase_III"/>
    <property type="match status" value="1"/>
</dbReference>
<dbReference type="GO" id="GO:0004525">
    <property type="term" value="F:ribonuclease III activity"/>
    <property type="evidence" value="ECO:0007669"/>
    <property type="project" value="UniProtKB-UniRule"/>
</dbReference>
<evidence type="ECO:0000256" key="9">
    <source>
        <dbReference type="HAMAP-Rule" id="MF_00104"/>
    </source>
</evidence>
<comment type="subcellular location">
    <subcellularLocation>
        <location evidence="9">Cytoplasm</location>
    </subcellularLocation>
</comment>
<dbReference type="GO" id="GO:0006364">
    <property type="term" value="P:rRNA processing"/>
    <property type="evidence" value="ECO:0007669"/>
    <property type="project" value="UniProtKB-UniRule"/>
</dbReference>
<keyword evidence="9" id="KW-0460">Magnesium</keyword>
<evidence type="ECO:0000256" key="5">
    <source>
        <dbReference type="ARBA" id="ARBA00022722"/>
    </source>
</evidence>
<dbReference type="PANTHER" id="PTHR11207:SF0">
    <property type="entry name" value="RIBONUCLEASE 3"/>
    <property type="match status" value="1"/>
</dbReference>
<comment type="catalytic activity">
    <reaction evidence="1 9">
        <text>Endonucleolytic cleavage to 5'-phosphomonoester.</text>
        <dbReference type="EC" id="3.1.26.3"/>
    </reaction>
</comment>
<comment type="cofactor">
    <cofactor evidence="9">
        <name>Mg(2+)</name>
        <dbReference type="ChEBI" id="CHEBI:18420"/>
    </cofactor>
</comment>
<evidence type="ECO:0000256" key="1">
    <source>
        <dbReference type="ARBA" id="ARBA00000109"/>
    </source>
</evidence>
<gene>
    <name evidence="9 12" type="primary">rnc</name>
    <name evidence="12" type="ORF">H8S09_05805</name>
</gene>
<dbReference type="GO" id="GO:0046872">
    <property type="term" value="F:metal ion binding"/>
    <property type="evidence" value="ECO:0007669"/>
    <property type="project" value="UniProtKB-KW"/>
</dbReference>
<evidence type="ECO:0000256" key="7">
    <source>
        <dbReference type="ARBA" id="ARBA00022801"/>
    </source>
</evidence>
<dbReference type="GO" id="GO:0019843">
    <property type="term" value="F:rRNA binding"/>
    <property type="evidence" value="ECO:0007669"/>
    <property type="project" value="UniProtKB-KW"/>
</dbReference>
<evidence type="ECO:0000256" key="2">
    <source>
        <dbReference type="ARBA" id="ARBA00010183"/>
    </source>
</evidence>
<organism evidence="12 13">
    <name type="scientific">Coprococcus hominis</name>
    <name type="common">ex Liu et al. 2022</name>
    <dbReference type="NCBI Taxonomy" id="2763039"/>
    <lineage>
        <taxon>Bacteria</taxon>
        <taxon>Bacillati</taxon>
        <taxon>Bacillota</taxon>
        <taxon>Clostridia</taxon>
        <taxon>Lachnospirales</taxon>
        <taxon>Lachnospiraceae</taxon>
        <taxon>Coprococcus</taxon>
    </lineage>
</organism>
<comment type="similarity">
    <text evidence="2">Belongs to the ribonuclease III family.</text>
</comment>
<evidence type="ECO:0000313" key="12">
    <source>
        <dbReference type="EMBL" id="MBC5662410.1"/>
    </source>
</evidence>
<evidence type="ECO:0000256" key="8">
    <source>
        <dbReference type="ARBA" id="ARBA00022884"/>
    </source>
</evidence>
<feature type="domain" description="RNase III" evidence="11">
    <location>
        <begin position="6"/>
        <end position="135"/>
    </location>
</feature>
<dbReference type="AlphaFoldDB" id="A0A8I0DTW8"/>
<evidence type="ECO:0000259" key="10">
    <source>
        <dbReference type="PROSITE" id="PS50137"/>
    </source>
</evidence>
<dbReference type="GO" id="GO:0008033">
    <property type="term" value="P:tRNA processing"/>
    <property type="evidence" value="ECO:0007669"/>
    <property type="project" value="UniProtKB-KW"/>
</dbReference>
<comment type="subunit">
    <text evidence="9">Homodimer.</text>
</comment>
<keyword evidence="4 9" id="KW-0507">mRNA processing</keyword>
<evidence type="ECO:0000256" key="3">
    <source>
        <dbReference type="ARBA" id="ARBA00022552"/>
    </source>
</evidence>
<dbReference type="SMART" id="SM00358">
    <property type="entry name" value="DSRM"/>
    <property type="match status" value="1"/>
</dbReference>
<feature type="domain" description="DRBM" evidence="10">
    <location>
        <begin position="159"/>
        <end position="227"/>
    </location>
</feature>
<dbReference type="Gene3D" id="3.30.160.20">
    <property type="match status" value="1"/>
</dbReference>
<dbReference type="FunFam" id="3.30.160.20:FF:000007">
    <property type="entry name" value="Double-stranded RNA-binding protein Staufen homolog 1"/>
    <property type="match status" value="1"/>
</dbReference>
<proteinExistence type="inferred from homology"/>
<dbReference type="SUPFAM" id="SSF54768">
    <property type="entry name" value="dsRNA-binding domain-like"/>
    <property type="match status" value="1"/>
</dbReference>
<feature type="binding site" evidence="9">
    <location>
        <position position="121"/>
    </location>
    <ligand>
        <name>Mg(2+)</name>
        <dbReference type="ChEBI" id="CHEBI:18420"/>
    </ligand>
</feature>
<feature type="binding site" evidence="9">
    <location>
        <position position="48"/>
    </location>
    <ligand>
        <name>Mg(2+)</name>
        <dbReference type="ChEBI" id="CHEBI:18420"/>
    </ligand>
</feature>
<feature type="binding site" evidence="9">
    <location>
        <position position="124"/>
    </location>
    <ligand>
        <name>Mg(2+)</name>
        <dbReference type="ChEBI" id="CHEBI:18420"/>
    </ligand>
</feature>
<keyword evidence="3 9" id="KW-0698">rRNA processing</keyword>
<keyword evidence="6 9" id="KW-0255">Endonuclease</keyword>